<dbReference type="OrthoDB" id="9779786at2"/>
<dbReference type="PANTHER" id="PTHR33545:SF5">
    <property type="entry name" value="UPF0750 MEMBRANE PROTEIN YITT"/>
    <property type="match status" value="1"/>
</dbReference>
<keyword evidence="4 6" id="KW-1133">Transmembrane helix</keyword>
<dbReference type="EMBL" id="QRPK01000017">
    <property type="protein sequence ID" value="RHM12254.1"/>
    <property type="molecule type" value="Genomic_DNA"/>
</dbReference>
<dbReference type="InterPro" id="IPR015867">
    <property type="entry name" value="N-reg_PII/ATP_PRibTrfase_C"/>
</dbReference>
<dbReference type="Pfam" id="PF10035">
    <property type="entry name" value="DUF2179"/>
    <property type="match status" value="1"/>
</dbReference>
<dbReference type="Proteomes" id="UP000284868">
    <property type="component" value="Unassembled WGS sequence"/>
</dbReference>
<dbReference type="PANTHER" id="PTHR33545">
    <property type="entry name" value="UPF0750 MEMBRANE PROTEIN YITT-RELATED"/>
    <property type="match status" value="1"/>
</dbReference>
<sequence length="293" mass="33197">MAKKIKDLQKIKSIRFIISIIMIIASSLLQVYVINVFMDPCNLLSSGFTGVAILLNKISNLFGFNFSTSLGILALNIPAALLAYKSVSHRFTLLSCIQFILTSVFLQFLDFSPLFDDLTLNVLFGGFLYGMSVVLALRANGSTGGTDFIALYVSNKIHKSIWDYVFIFNCSMLIIFGYLFGWEHAGYSIIFQLISTRTISNFYQRYEQITIEITTNDPEVITEAFMNNFHHGMSVITAYGGYSKKRFYLCKTVVSSYEVRDVVDCIRSVKPDALINTYSTLNFYGKFYQKPIE</sequence>
<feature type="transmembrane region" description="Helical" evidence="6">
    <location>
        <begin position="161"/>
        <end position="182"/>
    </location>
</feature>
<evidence type="ECO:0000256" key="2">
    <source>
        <dbReference type="ARBA" id="ARBA00022475"/>
    </source>
</evidence>
<comment type="caution">
    <text evidence="9">The sequence shown here is derived from an EMBL/GenBank/DDBJ whole genome shotgun (WGS) entry which is preliminary data.</text>
</comment>
<feature type="domain" description="DUF2179" evidence="7">
    <location>
        <begin position="231"/>
        <end position="285"/>
    </location>
</feature>
<dbReference type="AlphaFoldDB" id="A0A415PHM4"/>
<feature type="transmembrane region" description="Helical" evidence="6">
    <location>
        <begin position="121"/>
        <end position="140"/>
    </location>
</feature>
<dbReference type="EMBL" id="JAGZMZ010000030">
    <property type="protein sequence ID" value="MBS4884944.1"/>
    <property type="molecule type" value="Genomic_DNA"/>
</dbReference>
<protein>
    <submittedName>
        <fullName evidence="9">YitT family protein</fullName>
    </submittedName>
</protein>
<proteinExistence type="predicted"/>
<evidence type="ECO:0000256" key="5">
    <source>
        <dbReference type="ARBA" id="ARBA00023136"/>
    </source>
</evidence>
<dbReference type="InterPro" id="IPR051461">
    <property type="entry name" value="UPF0750_membrane"/>
</dbReference>
<feature type="transmembrane region" description="Helical" evidence="6">
    <location>
        <begin position="16"/>
        <end position="38"/>
    </location>
</feature>
<dbReference type="InterPro" id="IPR003740">
    <property type="entry name" value="YitT"/>
</dbReference>
<accession>A0A415PHM4</accession>
<keyword evidence="3 6" id="KW-0812">Transmembrane</keyword>
<evidence type="ECO:0000256" key="3">
    <source>
        <dbReference type="ARBA" id="ARBA00022692"/>
    </source>
</evidence>
<organism evidence="9 10">
    <name type="scientific">Amedibacillus dolichus</name>
    <dbReference type="NCBI Taxonomy" id="31971"/>
    <lineage>
        <taxon>Bacteria</taxon>
        <taxon>Bacillati</taxon>
        <taxon>Bacillota</taxon>
        <taxon>Erysipelotrichia</taxon>
        <taxon>Erysipelotrichales</taxon>
        <taxon>Erysipelotrichaceae</taxon>
        <taxon>Amedibacillus</taxon>
    </lineage>
</organism>
<evidence type="ECO:0000313" key="8">
    <source>
        <dbReference type="EMBL" id="MBS4884944.1"/>
    </source>
</evidence>
<evidence type="ECO:0000256" key="4">
    <source>
        <dbReference type="ARBA" id="ARBA00022989"/>
    </source>
</evidence>
<keyword evidence="2" id="KW-1003">Cell membrane</keyword>
<keyword evidence="5 6" id="KW-0472">Membrane</keyword>
<dbReference type="GO" id="GO:0005886">
    <property type="term" value="C:plasma membrane"/>
    <property type="evidence" value="ECO:0007669"/>
    <property type="project" value="UniProtKB-SubCell"/>
</dbReference>
<gene>
    <name evidence="9" type="ORF">DWZ83_04760</name>
    <name evidence="8" type="ORF">KHZ85_09325</name>
</gene>
<evidence type="ECO:0000256" key="6">
    <source>
        <dbReference type="SAM" id="Phobius"/>
    </source>
</evidence>
<dbReference type="GeneID" id="92794369"/>
<comment type="subcellular location">
    <subcellularLocation>
        <location evidence="1">Cell membrane</location>
        <topology evidence="1">Multi-pass membrane protein</topology>
    </subcellularLocation>
</comment>
<reference evidence="8" key="2">
    <citation type="submission" date="2021-02" db="EMBL/GenBank/DDBJ databases">
        <title>Infant gut strain persistence is associated with maternal origin, phylogeny, and functional potential including surface adhesion and iron acquisition.</title>
        <authorList>
            <person name="Lou Y.C."/>
        </authorList>
    </citation>
    <scope>NUCLEOTIDE SEQUENCE</scope>
    <source>
        <strain evidence="8">L3_108_103G1_dasL3_108_103G1_concoct_2</strain>
    </source>
</reference>
<dbReference type="PIRSF" id="PIRSF006483">
    <property type="entry name" value="Membrane_protein_YitT"/>
    <property type="match status" value="1"/>
</dbReference>
<dbReference type="Proteomes" id="UP000753219">
    <property type="component" value="Unassembled WGS sequence"/>
</dbReference>
<evidence type="ECO:0000259" key="7">
    <source>
        <dbReference type="Pfam" id="PF10035"/>
    </source>
</evidence>
<name>A0A415PHM4_9FIRM</name>
<keyword evidence="10" id="KW-1185">Reference proteome</keyword>
<evidence type="ECO:0000313" key="9">
    <source>
        <dbReference type="EMBL" id="RHM12254.1"/>
    </source>
</evidence>
<feature type="transmembrane region" description="Helical" evidence="6">
    <location>
        <begin position="58"/>
        <end position="84"/>
    </location>
</feature>
<feature type="transmembrane region" description="Helical" evidence="6">
    <location>
        <begin position="91"/>
        <end position="109"/>
    </location>
</feature>
<reference evidence="9 10" key="1">
    <citation type="submission" date="2018-08" db="EMBL/GenBank/DDBJ databases">
        <title>A genome reference for cultivated species of the human gut microbiota.</title>
        <authorList>
            <person name="Zou Y."/>
            <person name="Xue W."/>
            <person name="Luo G."/>
        </authorList>
    </citation>
    <scope>NUCLEOTIDE SEQUENCE [LARGE SCALE GENOMIC DNA]</scope>
    <source>
        <strain evidence="9 10">AF35-6BH</strain>
    </source>
</reference>
<dbReference type="InterPro" id="IPR019264">
    <property type="entry name" value="DUF2179"/>
</dbReference>
<dbReference type="RefSeq" id="WP_004800971.1">
    <property type="nucleotide sequence ID" value="NZ_CABKNA010000001.1"/>
</dbReference>
<evidence type="ECO:0000313" key="10">
    <source>
        <dbReference type="Proteomes" id="UP000284868"/>
    </source>
</evidence>
<evidence type="ECO:0000256" key="1">
    <source>
        <dbReference type="ARBA" id="ARBA00004651"/>
    </source>
</evidence>
<dbReference type="Pfam" id="PF02588">
    <property type="entry name" value="YitT_membrane"/>
    <property type="match status" value="1"/>
</dbReference>
<dbReference type="Gene3D" id="3.30.70.120">
    <property type="match status" value="1"/>
</dbReference>